<protein>
    <submittedName>
        <fullName evidence="3">Vacuolar membrane protein</fullName>
    </submittedName>
</protein>
<dbReference type="AlphaFoldDB" id="A0A1M2VYE5"/>
<dbReference type="InterPro" id="IPR022127">
    <property type="entry name" value="STIMATE/YPL162C"/>
</dbReference>
<feature type="compositionally biased region" description="Basic and acidic residues" evidence="1">
    <location>
        <begin position="342"/>
        <end position="352"/>
    </location>
</feature>
<feature type="compositionally biased region" description="Polar residues" evidence="1">
    <location>
        <begin position="246"/>
        <end position="262"/>
    </location>
</feature>
<proteinExistence type="predicted"/>
<feature type="transmembrane region" description="Helical" evidence="2">
    <location>
        <begin position="55"/>
        <end position="76"/>
    </location>
</feature>
<keyword evidence="4" id="KW-1185">Reference proteome</keyword>
<dbReference type="GO" id="GO:0016020">
    <property type="term" value="C:membrane"/>
    <property type="evidence" value="ECO:0007669"/>
    <property type="project" value="TreeGrafter"/>
</dbReference>
<name>A0A1M2VYE5_TRAPU</name>
<comment type="caution">
    <text evidence="3">The sequence shown here is derived from an EMBL/GenBank/DDBJ whole genome shotgun (WGS) entry which is preliminary data.</text>
</comment>
<accession>A0A1M2VYE5</accession>
<feature type="region of interest" description="Disordered" evidence="1">
    <location>
        <begin position="183"/>
        <end position="360"/>
    </location>
</feature>
<reference evidence="3 4" key="1">
    <citation type="submission" date="2016-10" db="EMBL/GenBank/DDBJ databases">
        <title>Genome sequence of the basidiomycete white-rot fungus Trametes pubescens.</title>
        <authorList>
            <person name="Makela M.R."/>
            <person name="Granchi Z."/>
            <person name="Peng M."/>
            <person name="De Vries R.P."/>
            <person name="Grigoriev I."/>
            <person name="Riley R."/>
            <person name="Hilden K."/>
        </authorList>
    </citation>
    <scope>NUCLEOTIDE SEQUENCE [LARGE SCALE GENOMIC DNA]</scope>
    <source>
        <strain evidence="3 4">FBCC735</strain>
    </source>
</reference>
<sequence>MAPMEGIDSFLDELPDVDRRIFDVSKQVIGQMFVHGVNVLISDVVAHVSSGNACVLYFLNILLDTTFGVGIIYLVLHVTTYLFTVKCHLKGFETGVYGTPPRITYWLRQSAVYVFALTTMKLLVVALFAALPIIFDAAEWLLTFLGPSDAAQVIFTMGLFPIMMNVIQFWLIDSIVKGSDSHSPLSLDADSSRGSDDLDREPLFRTSEDDSDDDDGLSARHDIENPRPISRSRSRDVNRLSGEPKSVSSGTTTVIPSGSSTPLPKPIDTAAAHAYPPSQHTISPGTSPSSSVSSSSASSSHSHSLSKGRRRSPPPPLSLRPPKATLYPNVEISRTAPLEEPEMPRDEEKWDAWGDDDNEDWAERVGEDEWTGRRIAAKKDAVDDTWRGHDPHLRDVAPVS</sequence>
<dbReference type="STRING" id="154538.A0A1M2VYE5"/>
<keyword evidence="2" id="KW-0472">Membrane</keyword>
<evidence type="ECO:0000313" key="4">
    <source>
        <dbReference type="Proteomes" id="UP000184267"/>
    </source>
</evidence>
<gene>
    <name evidence="3" type="ORF">TRAPUB_10884</name>
</gene>
<dbReference type="OMA" id="YGTPPRI"/>
<dbReference type="Pfam" id="PF12400">
    <property type="entry name" value="STIMATE"/>
    <property type="match status" value="1"/>
</dbReference>
<feature type="compositionally biased region" description="Basic and acidic residues" evidence="1">
    <location>
        <begin position="190"/>
        <end position="208"/>
    </location>
</feature>
<keyword evidence="2" id="KW-0812">Transmembrane</keyword>
<dbReference type="Proteomes" id="UP000184267">
    <property type="component" value="Unassembled WGS sequence"/>
</dbReference>
<organism evidence="3 4">
    <name type="scientific">Trametes pubescens</name>
    <name type="common">White-rot fungus</name>
    <dbReference type="NCBI Taxonomy" id="154538"/>
    <lineage>
        <taxon>Eukaryota</taxon>
        <taxon>Fungi</taxon>
        <taxon>Dikarya</taxon>
        <taxon>Basidiomycota</taxon>
        <taxon>Agaricomycotina</taxon>
        <taxon>Agaricomycetes</taxon>
        <taxon>Polyporales</taxon>
        <taxon>Polyporaceae</taxon>
        <taxon>Trametes</taxon>
    </lineage>
</organism>
<dbReference type="OrthoDB" id="431202at2759"/>
<evidence type="ECO:0000256" key="2">
    <source>
        <dbReference type="SAM" id="Phobius"/>
    </source>
</evidence>
<evidence type="ECO:0000313" key="3">
    <source>
        <dbReference type="EMBL" id="OJT12560.1"/>
    </source>
</evidence>
<dbReference type="PANTHER" id="PTHR31735">
    <property type="entry name" value="VACUOLAR MEMBRANE PROTEIN YPL162C"/>
    <property type="match status" value="1"/>
</dbReference>
<feature type="compositionally biased region" description="Low complexity" evidence="1">
    <location>
        <begin position="283"/>
        <end position="303"/>
    </location>
</feature>
<keyword evidence="2" id="KW-1133">Transmembrane helix</keyword>
<dbReference type="PANTHER" id="PTHR31735:SF1">
    <property type="entry name" value="VACUOLAR MEMBRANE PROTEIN YPL162C"/>
    <property type="match status" value="1"/>
</dbReference>
<feature type="transmembrane region" description="Helical" evidence="2">
    <location>
        <begin position="150"/>
        <end position="172"/>
    </location>
</feature>
<evidence type="ECO:0000256" key="1">
    <source>
        <dbReference type="SAM" id="MobiDB-lite"/>
    </source>
</evidence>
<feature type="transmembrane region" description="Helical" evidence="2">
    <location>
        <begin position="112"/>
        <end position="135"/>
    </location>
</feature>
<dbReference type="EMBL" id="MNAD01000476">
    <property type="protein sequence ID" value="OJT12560.1"/>
    <property type="molecule type" value="Genomic_DNA"/>
</dbReference>